<dbReference type="PANTHER" id="PTHR43602">
    <property type="match status" value="1"/>
</dbReference>
<organism evidence="7 8">
    <name type="scientific">Sphingomonas lycopersici</name>
    <dbReference type="NCBI Taxonomy" id="2951807"/>
    <lineage>
        <taxon>Bacteria</taxon>
        <taxon>Pseudomonadati</taxon>
        <taxon>Pseudomonadota</taxon>
        <taxon>Alphaproteobacteria</taxon>
        <taxon>Sphingomonadales</taxon>
        <taxon>Sphingomonadaceae</taxon>
        <taxon>Sphingomonas</taxon>
    </lineage>
</organism>
<keyword evidence="4" id="KW-0443">Lipid metabolism</keyword>
<comment type="caution">
    <text evidence="7">The sequence shown here is derived from an EMBL/GenBank/DDBJ whole genome shotgun (WGS) entry which is preliminary data.</text>
</comment>
<dbReference type="GO" id="GO:0006631">
    <property type="term" value="P:fatty acid metabolic process"/>
    <property type="evidence" value="ECO:0007669"/>
    <property type="project" value="UniProtKB-KW"/>
</dbReference>
<evidence type="ECO:0000313" key="7">
    <source>
        <dbReference type="EMBL" id="MCW6533236.1"/>
    </source>
</evidence>
<dbReference type="GO" id="GO:0016836">
    <property type="term" value="F:hydro-lyase activity"/>
    <property type="evidence" value="ECO:0007669"/>
    <property type="project" value="TreeGrafter"/>
</dbReference>
<dbReference type="PANTHER" id="PTHR43602:SF1">
    <property type="entry name" value="ENOYL-COA HYDRATASE DOMAIN-CONTAINING PROTEIN 3, MITOCHONDRIAL"/>
    <property type="match status" value="1"/>
</dbReference>
<keyword evidence="3" id="KW-0809">Transit peptide</keyword>
<gene>
    <name evidence="7" type="ORF">NEE01_00415</name>
</gene>
<dbReference type="SUPFAM" id="SSF52096">
    <property type="entry name" value="ClpP/crotonase"/>
    <property type="match status" value="1"/>
</dbReference>
<accession>A0AA41Z604</accession>
<evidence type="ECO:0000256" key="5">
    <source>
        <dbReference type="ARBA" id="ARBA00037410"/>
    </source>
</evidence>
<keyword evidence="2" id="KW-0276">Fatty acid metabolism</keyword>
<dbReference type="AlphaFoldDB" id="A0AA41Z604"/>
<evidence type="ECO:0000313" key="8">
    <source>
        <dbReference type="Proteomes" id="UP001165565"/>
    </source>
</evidence>
<evidence type="ECO:0000256" key="6">
    <source>
        <dbReference type="ARBA" id="ARBA00040545"/>
    </source>
</evidence>
<sequence>MNDPDAPLVLLDERGAIVRVTLNRPHAGNALALPLIEALAAAFAALAPREDIKVIVVAGAGGRIFCAGHDLGELRSALDRETPDEAYLARDFAALTALMQAIMAQPQIVIAEIEGVATAAGCELAAACDLALAASNARFAVPGVNIGFWCHTPQVQLIRAVGAKHAMMMLATGRLFPATHALEIGLVNALYPPEELAGAVEALAAEIAAKPASVLRQGKASFNRIAGRGIAEAYAIAREAAQAHILHPDAKEGITAFTEKRDPRWI</sequence>
<keyword evidence="8" id="KW-1185">Reference proteome</keyword>
<name>A0AA41Z604_9SPHN</name>
<dbReference type="Gene3D" id="3.90.226.10">
    <property type="entry name" value="2-enoyl-CoA Hydratase, Chain A, domain 1"/>
    <property type="match status" value="1"/>
</dbReference>
<reference evidence="7" key="1">
    <citation type="submission" date="2022-06" db="EMBL/GenBank/DDBJ databases">
        <title>Sphingomonas sp. nov. isolated from rhizosphere soil of tomato.</title>
        <authorList>
            <person name="Dong H."/>
            <person name="Gao R."/>
        </authorList>
    </citation>
    <scope>NUCLEOTIDE SEQUENCE</scope>
    <source>
        <strain evidence="7">MMSM24</strain>
    </source>
</reference>
<dbReference type="InterPro" id="IPR029045">
    <property type="entry name" value="ClpP/crotonase-like_dom_sf"/>
</dbReference>
<dbReference type="InterPro" id="IPR052377">
    <property type="entry name" value="Mitochondrial_ECH-domain"/>
</dbReference>
<dbReference type="Pfam" id="PF00378">
    <property type="entry name" value="ECH_1"/>
    <property type="match status" value="1"/>
</dbReference>
<comment type="similarity">
    <text evidence="1">Belongs to the enoyl-CoA hydratase/isomerase family.</text>
</comment>
<dbReference type="Gene3D" id="1.10.12.10">
    <property type="entry name" value="Lyase 2-enoyl-coa Hydratase, Chain A, domain 2"/>
    <property type="match status" value="1"/>
</dbReference>
<dbReference type="Proteomes" id="UP001165565">
    <property type="component" value="Unassembled WGS sequence"/>
</dbReference>
<dbReference type="CDD" id="cd06558">
    <property type="entry name" value="crotonase-like"/>
    <property type="match status" value="1"/>
</dbReference>
<dbReference type="InterPro" id="IPR001753">
    <property type="entry name" value="Enoyl-CoA_hydra/iso"/>
</dbReference>
<protein>
    <recommendedName>
        <fullName evidence="6">Enoyl-CoA hydratase domain-containing protein 3, mitochondrial</fullName>
    </recommendedName>
</protein>
<comment type="function">
    <text evidence="5">May play a role in fatty acid biosynthesis and insulin sensitivity.</text>
</comment>
<dbReference type="RefSeq" id="WP_265267287.1">
    <property type="nucleotide sequence ID" value="NZ_JANFAV010000001.1"/>
</dbReference>
<evidence type="ECO:0000256" key="4">
    <source>
        <dbReference type="ARBA" id="ARBA00023098"/>
    </source>
</evidence>
<evidence type="ECO:0000256" key="3">
    <source>
        <dbReference type="ARBA" id="ARBA00022946"/>
    </source>
</evidence>
<evidence type="ECO:0000256" key="1">
    <source>
        <dbReference type="ARBA" id="ARBA00005254"/>
    </source>
</evidence>
<dbReference type="EMBL" id="JANFAV010000001">
    <property type="protein sequence ID" value="MCW6533236.1"/>
    <property type="molecule type" value="Genomic_DNA"/>
</dbReference>
<dbReference type="InterPro" id="IPR014748">
    <property type="entry name" value="Enoyl-CoA_hydra_C"/>
</dbReference>
<evidence type="ECO:0000256" key="2">
    <source>
        <dbReference type="ARBA" id="ARBA00022832"/>
    </source>
</evidence>
<proteinExistence type="inferred from homology"/>